<proteinExistence type="predicted"/>
<evidence type="ECO:0000313" key="2">
    <source>
        <dbReference type="Proteomes" id="UP000050277"/>
    </source>
</evidence>
<dbReference type="AlphaFoldDB" id="A0A0P6Y4N0"/>
<protein>
    <submittedName>
        <fullName evidence="1">Uncharacterized protein</fullName>
    </submittedName>
</protein>
<dbReference type="RefSeq" id="WP_152976758.1">
    <property type="nucleotide sequence ID" value="NZ_LGKP01000041.1"/>
</dbReference>
<feature type="non-terminal residue" evidence="1">
    <location>
        <position position="83"/>
    </location>
</feature>
<gene>
    <name evidence="1" type="ORF">SE18_25400</name>
</gene>
<accession>A0A0P6Y4N0</accession>
<comment type="caution">
    <text evidence="1">The sequence shown here is derived from an EMBL/GenBank/DDBJ whole genome shotgun (WGS) entry which is preliminary data.</text>
</comment>
<dbReference type="Proteomes" id="UP000050277">
    <property type="component" value="Unassembled WGS sequence"/>
</dbReference>
<keyword evidence="2" id="KW-1185">Reference proteome</keyword>
<name>A0A0P6Y4N0_9CHLR</name>
<dbReference type="EMBL" id="LGKP01000041">
    <property type="protein sequence ID" value="KPL80075.1"/>
    <property type="molecule type" value="Genomic_DNA"/>
</dbReference>
<sequence>MDDNEQYIKNINILPSLIDKNLDIVEDIENNDLFISKFMDTYQNSSIDNEQYIKNINILPSLIDKNLDIVEDIENNDLFISKF</sequence>
<reference evidence="1 2" key="1">
    <citation type="submission" date="2015-07" db="EMBL/GenBank/DDBJ databases">
        <title>Whole genome sequence of Herpetosiphon geysericola DSM 7119.</title>
        <authorList>
            <person name="Hemp J."/>
            <person name="Ward L.M."/>
            <person name="Pace L.A."/>
            <person name="Fischer W.W."/>
        </authorList>
    </citation>
    <scope>NUCLEOTIDE SEQUENCE [LARGE SCALE GENOMIC DNA]</scope>
    <source>
        <strain evidence="1 2">DSM 7119</strain>
    </source>
</reference>
<evidence type="ECO:0000313" key="1">
    <source>
        <dbReference type="EMBL" id="KPL80075.1"/>
    </source>
</evidence>
<organism evidence="1 2">
    <name type="scientific">Herpetosiphon geysericola</name>
    <dbReference type="NCBI Taxonomy" id="70996"/>
    <lineage>
        <taxon>Bacteria</taxon>
        <taxon>Bacillati</taxon>
        <taxon>Chloroflexota</taxon>
        <taxon>Chloroflexia</taxon>
        <taxon>Herpetosiphonales</taxon>
        <taxon>Herpetosiphonaceae</taxon>
        <taxon>Herpetosiphon</taxon>
    </lineage>
</organism>